<sequence length="494" mass="55981">MPPEPVALWQMLANYHDCDHSAKLPPEVLRLIFENLRDISMSTLCELEFPPMEDTPCDHGVNCWIDVTLVCCRWHHVALLCPSLWAYIHVPDCSSNTAPNMMNMFLKRSRATPLHVHLNLSDKSSQGKPLFQVLSQHMGRVRSLRLYGVYMHMDHSTEDFLFLTHPAPILTDLHISGEGEGIIPDTTFQGRCLPELKRLSFSGINAWPQPCFTQITHLSLADQRYMELRWTMGEFLKALNDCPCLVELHLLMAGPLSSSLSTDEAGGHSQGVLLNPLHQIHFREITHVDNPGDLLFHLKYLNSTLVILQPVEPFTIRLFKSMFTPPLLPPCLSHAQSMEIMHGEMEALLICEDTVCLQTSDAKDDLFPFSGLFLLFPNVVILTLHFPVVIEESSWFEVLEAVPALKWLRMEGCREGTIIRLMDLLSLEGGRGPLCHSLEAVLVYPQRVTNIEGVASCVIVHEQPMPCFPCQFIFHQQAMPVRAPVQMTSYYIEQ</sequence>
<dbReference type="HOGENOM" id="CLU_552150_0_0_1"/>
<protein>
    <recommendedName>
        <fullName evidence="3">F-box domain-containing protein</fullName>
    </recommendedName>
</protein>
<keyword evidence="2" id="KW-1185">Reference proteome</keyword>
<dbReference type="OrthoDB" id="3351939at2759"/>
<gene>
    <name evidence="1" type="ORF">K443DRAFT_10982</name>
</gene>
<dbReference type="Proteomes" id="UP000054477">
    <property type="component" value="Unassembled WGS sequence"/>
</dbReference>
<dbReference type="AlphaFoldDB" id="A0A0C9X3Y7"/>
<reference evidence="2" key="2">
    <citation type="submission" date="2015-01" db="EMBL/GenBank/DDBJ databases">
        <title>Evolutionary Origins and Diversification of the Mycorrhizal Mutualists.</title>
        <authorList>
            <consortium name="DOE Joint Genome Institute"/>
            <consortium name="Mycorrhizal Genomics Consortium"/>
            <person name="Kohler A."/>
            <person name="Kuo A."/>
            <person name="Nagy L.G."/>
            <person name="Floudas D."/>
            <person name="Copeland A."/>
            <person name="Barry K.W."/>
            <person name="Cichocki N."/>
            <person name="Veneault-Fourrey C."/>
            <person name="LaButti K."/>
            <person name="Lindquist E.A."/>
            <person name="Lipzen A."/>
            <person name="Lundell T."/>
            <person name="Morin E."/>
            <person name="Murat C."/>
            <person name="Riley R."/>
            <person name="Ohm R."/>
            <person name="Sun H."/>
            <person name="Tunlid A."/>
            <person name="Henrissat B."/>
            <person name="Grigoriev I.V."/>
            <person name="Hibbett D.S."/>
            <person name="Martin F."/>
        </authorList>
    </citation>
    <scope>NUCLEOTIDE SEQUENCE [LARGE SCALE GENOMIC DNA]</scope>
    <source>
        <strain evidence="2">LaAM-08-1</strain>
    </source>
</reference>
<evidence type="ECO:0000313" key="2">
    <source>
        <dbReference type="Proteomes" id="UP000054477"/>
    </source>
</evidence>
<dbReference type="Gene3D" id="3.80.10.10">
    <property type="entry name" value="Ribonuclease Inhibitor"/>
    <property type="match status" value="1"/>
</dbReference>
<dbReference type="STRING" id="1095629.A0A0C9X3Y7"/>
<dbReference type="SUPFAM" id="SSF52047">
    <property type="entry name" value="RNI-like"/>
    <property type="match status" value="1"/>
</dbReference>
<name>A0A0C9X3Y7_9AGAR</name>
<organism evidence="1 2">
    <name type="scientific">Laccaria amethystina LaAM-08-1</name>
    <dbReference type="NCBI Taxonomy" id="1095629"/>
    <lineage>
        <taxon>Eukaryota</taxon>
        <taxon>Fungi</taxon>
        <taxon>Dikarya</taxon>
        <taxon>Basidiomycota</taxon>
        <taxon>Agaricomycotina</taxon>
        <taxon>Agaricomycetes</taxon>
        <taxon>Agaricomycetidae</taxon>
        <taxon>Agaricales</taxon>
        <taxon>Agaricineae</taxon>
        <taxon>Hydnangiaceae</taxon>
        <taxon>Laccaria</taxon>
    </lineage>
</organism>
<accession>A0A0C9X3Y7</accession>
<evidence type="ECO:0008006" key="3">
    <source>
        <dbReference type="Google" id="ProtNLM"/>
    </source>
</evidence>
<proteinExistence type="predicted"/>
<dbReference type="EMBL" id="KN838737">
    <property type="protein sequence ID" value="KIJ95943.1"/>
    <property type="molecule type" value="Genomic_DNA"/>
</dbReference>
<dbReference type="InterPro" id="IPR032675">
    <property type="entry name" value="LRR_dom_sf"/>
</dbReference>
<evidence type="ECO:0000313" key="1">
    <source>
        <dbReference type="EMBL" id="KIJ95943.1"/>
    </source>
</evidence>
<reference evidence="1 2" key="1">
    <citation type="submission" date="2014-04" db="EMBL/GenBank/DDBJ databases">
        <authorList>
            <consortium name="DOE Joint Genome Institute"/>
            <person name="Kuo A."/>
            <person name="Kohler A."/>
            <person name="Nagy L.G."/>
            <person name="Floudas D."/>
            <person name="Copeland A."/>
            <person name="Barry K.W."/>
            <person name="Cichocki N."/>
            <person name="Veneault-Fourrey C."/>
            <person name="LaButti K."/>
            <person name="Lindquist E.A."/>
            <person name="Lipzen A."/>
            <person name="Lundell T."/>
            <person name="Morin E."/>
            <person name="Murat C."/>
            <person name="Sun H."/>
            <person name="Tunlid A."/>
            <person name="Henrissat B."/>
            <person name="Grigoriev I.V."/>
            <person name="Hibbett D.S."/>
            <person name="Martin F."/>
            <person name="Nordberg H.P."/>
            <person name="Cantor M.N."/>
            <person name="Hua S.X."/>
        </authorList>
    </citation>
    <scope>NUCLEOTIDE SEQUENCE [LARGE SCALE GENOMIC DNA]</scope>
    <source>
        <strain evidence="1 2">LaAM-08-1</strain>
    </source>
</reference>